<dbReference type="InterPro" id="IPR000412">
    <property type="entry name" value="ABC_2_transport"/>
</dbReference>
<accession>A0A977PXD3</accession>
<dbReference type="GO" id="GO:0015920">
    <property type="term" value="P:lipopolysaccharide transport"/>
    <property type="evidence" value="ECO:0007669"/>
    <property type="project" value="TreeGrafter"/>
</dbReference>
<keyword evidence="6 9" id="KW-0812">Transmembrane</keyword>
<dbReference type="Pfam" id="PF01061">
    <property type="entry name" value="ABC2_membrane"/>
    <property type="match status" value="1"/>
</dbReference>
<evidence type="ECO:0000256" key="2">
    <source>
        <dbReference type="ARBA" id="ARBA00007783"/>
    </source>
</evidence>
<feature type="transmembrane region" description="Helical" evidence="9">
    <location>
        <begin position="153"/>
        <end position="176"/>
    </location>
</feature>
<evidence type="ECO:0000256" key="1">
    <source>
        <dbReference type="ARBA" id="ARBA00004429"/>
    </source>
</evidence>
<feature type="transmembrane region" description="Helical" evidence="9">
    <location>
        <begin position="188"/>
        <end position="210"/>
    </location>
</feature>
<proteinExistence type="inferred from homology"/>
<reference evidence="11" key="1">
    <citation type="submission" date="2021-04" db="EMBL/GenBank/DDBJ databases">
        <title>Genome sequence of Woronichinia naegeliana from Washington state freshwater lake bloom.</title>
        <authorList>
            <person name="Dreher T.W."/>
        </authorList>
    </citation>
    <scope>NUCLEOTIDE SEQUENCE</scope>
    <source>
        <strain evidence="11">WA131</strain>
    </source>
</reference>
<keyword evidence="7 9" id="KW-1133">Transmembrane helix</keyword>
<gene>
    <name evidence="11" type="ORF">KA717_07975</name>
</gene>
<evidence type="ECO:0000256" key="5">
    <source>
        <dbReference type="ARBA" id="ARBA00022519"/>
    </source>
</evidence>
<keyword evidence="5" id="KW-0997">Cell inner membrane</keyword>
<dbReference type="InterPro" id="IPR013525">
    <property type="entry name" value="ABC2_TM"/>
</dbReference>
<evidence type="ECO:0000256" key="3">
    <source>
        <dbReference type="ARBA" id="ARBA00022448"/>
    </source>
</evidence>
<dbReference type="InterPro" id="IPR047817">
    <property type="entry name" value="ABC2_TM_bact-type"/>
</dbReference>
<feature type="domain" description="ABC transmembrane type-2" evidence="10">
    <location>
        <begin position="46"/>
        <end position="266"/>
    </location>
</feature>
<dbReference type="PROSITE" id="PS51012">
    <property type="entry name" value="ABC_TM2"/>
    <property type="match status" value="1"/>
</dbReference>
<evidence type="ECO:0000259" key="10">
    <source>
        <dbReference type="PROSITE" id="PS51012"/>
    </source>
</evidence>
<evidence type="ECO:0000256" key="7">
    <source>
        <dbReference type="ARBA" id="ARBA00022989"/>
    </source>
</evidence>
<feature type="transmembrane region" description="Helical" evidence="9">
    <location>
        <begin position="216"/>
        <end position="234"/>
    </location>
</feature>
<keyword evidence="3 9" id="KW-0813">Transport</keyword>
<dbReference type="GO" id="GO:0043190">
    <property type="term" value="C:ATP-binding cassette (ABC) transporter complex"/>
    <property type="evidence" value="ECO:0007669"/>
    <property type="project" value="InterPro"/>
</dbReference>
<feature type="transmembrane region" description="Helical" evidence="9">
    <location>
        <begin position="77"/>
        <end position="98"/>
    </location>
</feature>
<evidence type="ECO:0000256" key="6">
    <source>
        <dbReference type="ARBA" id="ARBA00022692"/>
    </source>
</evidence>
<comment type="similarity">
    <text evidence="2 9">Belongs to the ABC-2 integral membrane protein family.</text>
</comment>
<dbReference type="Proteomes" id="UP001065613">
    <property type="component" value="Chromosome"/>
</dbReference>
<dbReference type="GO" id="GO:0140359">
    <property type="term" value="F:ABC-type transporter activity"/>
    <property type="evidence" value="ECO:0007669"/>
    <property type="project" value="InterPro"/>
</dbReference>
<feature type="transmembrane region" description="Helical" evidence="9">
    <location>
        <begin position="119"/>
        <end position="147"/>
    </location>
</feature>
<evidence type="ECO:0000313" key="11">
    <source>
        <dbReference type="EMBL" id="UXE62664.1"/>
    </source>
</evidence>
<feature type="transmembrane region" description="Helical" evidence="9">
    <location>
        <begin position="241"/>
        <end position="263"/>
    </location>
</feature>
<dbReference type="PRINTS" id="PR00164">
    <property type="entry name" value="ABC2TRNSPORT"/>
</dbReference>
<sequence>MSQIVTVIRAKNQSFGDTLKEFWEYRELLYMLTLRRISVRYKQTIVGIAWVLIQPLIAMTIFNVIFGKLVKIPSQGIPYPIFVYSALVLWGLFSEGLNRSSLSLIGEAQLISKVYFPRLMIPFSAVASAWVDFAISLFLLLPLTFIYGLRPTWSLLLIPVVMVITMILTTGLGVFLAAMNVRYRDFQYLVPFLVQVLLYASPVVYSIEIVPPHLHFWYYLNPLAGLLDMFRFAVTGQTTYSWLGFGWSVISSLIFFGLGTWVFRSVERGFADYV</sequence>
<evidence type="ECO:0000256" key="4">
    <source>
        <dbReference type="ARBA" id="ARBA00022475"/>
    </source>
</evidence>
<dbReference type="EMBL" id="CP073041">
    <property type="protein sequence ID" value="UXE62664.1"/>
    <property type="molecule type" value="Genomic_DNA"/>
</dbReference>
<feature type="transmembrane region" description="Helical" evidence="9">
    <location>
        <begin position="45"/>
        <end position="65"/>
    </location>
</feature>
<dbReference type="PANTHER" id="PTHR30413">
    <property type="entry name" value="INNER MEMBRANE TRANSPORT PERMEASE"/>
    <property type="match status" value="1"/>
</dbReference>
<dbReference type="PANTHER" id="PTHR30413:SF8">
    <property type="entry name" value="TRANSPORT PERMEASE PROTEIN"/>
    <property type="match status" value="1"/>
</dbReference>
<keyword evidence="8 9" id="KW-0472">Membrane</keyword>
<dbReference type="KEGG" id="wna:KA717_07975"/>
<dbReference type="AlphaFoldDB" id="A0A977PXD3"/>
<protein>
    <recommendedName>
        <fullName evidence="9">Transport permease protein</fullName>
    </recommendedName>
</protein>
<name>A0A977PXD3_9CYAN</name>
<evidence type="ECO:0000256" key="8">
    <source>
        <dbReference type="ARBA" id="ARBA00023136"/>
    </source>
</evidence>
<organism evidence="11">
    <name type="scientific">Woronichinia naegeliana WA131</name>
    <dbReference type="NCBI Taxonomy" id="2824559"/>
    <lineage>
        <taxon>Bacteria</taxon>
        <taxon>Bacillati</taxon>
        <taxon>Cyanobacteriota</taxon>
        <taxon>Cyanophyceae</taxon>
        <taxon>Synechococcales</taxon>
        <taxon>Coelosphaeriaceae</taxon>
        <taxon>Woronichinia</taxon>
    </lineage>
</organism>
<comment type="subcellular location">
    <subcellularLocation>
        <location evidence="1">Cell inner membrane</location>
        <topology evidence="1">Multi-pass membrane protein</topology>
    </subcellularLocation>
    <subcellularLocation>
        <location evidence="9">Cell membrane</location>
        <topology evidence="9">Multi-pass membrane protein</topology>
    </subcellularLocation>
</comment>
<evidence type="ECO:0000256" key="9">
    <source>
        <dbReference type="RuleBase" id="RU361157"/>
    </source>
</evidence>
<keyword evidence="4 9" id="KW-1003">Cell membrane</keyword>